<dbReference type="InterPro" id="IPR045584">
    <property type="entry name" value="Pilin-like"/>
</dbReference>
<dbReference type="OrthoDB" id="194546at2"/>
<dbReference type="STRING" id="1548208.AXK12_02380"/>
<dbReference type="GO" id="GO:0015627">
    <property type="term" value="C:type II protein secretion system complex"/>
    <property type="evidence" value="ECO:0007669"/>
    <property type="project" value="InterPro"/>
</dbReference>
<feature type="transmembrane region" description="Helical" evidence="2">
    <location>
        <begin position="13"/>
        <end position="35"/>
    </location>
</feature>
<evidence type="ECO:0000313" key="3">
    <source>
        <dbReference type="EMBL" id="KXU37013.1"/>
    </source>
</evidence>
<dbReference type="EMBL" id="LSZP01000016">
    <property type="protein sequence ID" value="KXU37013.1"/>
    <property type="molecule type" value="Genomic_DNA"/>
</dbReference>
<dbReference type="Proteomes" id="UP000071392">
    <property type="component" value="Unassembled WGS sequence"/>
</dbReference>
<keyword evidence="4" id="KW-1185">Reference proteome</keyword>
<evidence type="ECO:0008006" key="5">
    <source>
        <dbReference type="Google" id="ProtNLM"/>
    </source>
</evidence>
<dbReference type="RefSeq" id="WP_068711061.1">
    <property type="nucleotide sequence ID" value="NZ_LSZP01000016.1"/>
</dbReference>
<keyword evidence="2" id="KW-1133">Transmembrane helix</keyword>
<protein>
    <recommendedName>
        <fullName evidence="5">Type II secretion system protein GspG C-terminal domain-containing protein</fullName>
    </recommendedName>
</protein>
<sequence length="181" mass="19340">MSARLRAFTVVEVLTAIAILAILTSVAVGGGAWAFRRAYTARAQAELSALATALEAYKRQHGDYPRTSGGESRGAQLLQALVGARGPSGAVLNPRGRLWIELGLFTTREGLDPLANAAADLIDPWGNAYVYIYKEPLGGWVNPGFVLYSAGPDGRHNPALLLGGYSQRDLDENRDNLYAAP</sequence>
<dbReference type="InterPro" id="IPR000983">
    <property type="entry name" value="Bac_GSPG_pilin"/>
</dbReference>
<dbReference type="SUPFAM" id="SSF54523">
    <property type="entry name" value="Pili subunits"/>
    <property type="match status" value="1"/>
</dbReference>
<dbReference type="Gene3D" id="3.30.700.10">
    <property type="entry name" value="Glycoprotein, Type 4 Pilin"/>
    <property type="match status" value="1"/>
</dbReference>
<dbReference type="AlphaFoldDB" id="A0A139SR46"/>
<proteinExistence type="predicted"/>
<dbReference type="PRINTS" id="PR00813">
    <property type="entry name" value="BCTERIALGSPG"/>
</dbReference>
<comment type="caution">
    <text evidence="3">The sequence shown here is derived from an EMBL/GenBank/DDBJ whole genome shotgun (WGS) entry which is preliminary data.</text>
</comment>
<dbReference type="GO" id="GO:0015628">
    <property type="term" value="P:protein secretion by the type II secretion system"/>
    <property type="evidence" value="ECO:0007669"/>
    <property type="project" value="InterPro"/>
</dbReference>
<gene>
    <name evidence="3" type="ORF">AXK12_02380</name>
</gene>
<dbReference type="InterPro" id="IPR012902">
    <property type="entry name" value="N_methyl_site"/>
</dbReference>
<evidence type="ECO:0000256" key="2">
    <source>
        <dbReference type="SAM" id="Phobius"/>
    </source>
</evidence>
<name>A0A139SR46_9BACT</name>
<accession>A0A139SR46</accession>
<keyword evidence="2" id="KW-0812">Transmembrane</keyword>
<dbReference type="NCBIfam" id="TIGR02532">
    <property type="entry name" value="IV_pilin_GFxxxE"/>
    <property type="match status" value="1"/>
</dbReference>
<evidence type="ECO:0000256" key="1">
    <source>
        <dbReference type="ARBA" id="ARBA00022481"/>
    </source>
</evidence>
<organism evidence="3 4">
    <name type="scientific">Cephaloticoccus capnophilus</name>
    <dbReference type="NCBI Taxonomy" id="1548208"/>
    <lineage>
        <taxon>Bacteria</taxon>
        <taxon>Pseudomonadati</taxon>
        <taxon>Verrucomicrobiota</taxon>
        <taxon>Opitutia</taxon>
        <taxon>Opitutales</taxon>
        <taxon>Opitutaceae</taxon>
        <taxon>Cephaloticoccus</taxon>
    </lineage>
</organism>
<keyword evidence="2" id="KW-0472">Membrane</keyword>
<evidence type="ECO:0000313" key="4">
    <source>
        <dbReference type="Proteomes" id="UP000071392"/>
    </source>
</evidence>
<reference evidence="3 4" key="1">
    <citation type="submission" date="2016-02" db="EMBL/GenBank/DDBJ databases">
        <authorList>
            <person name="Wen L."/>
            <person name="He K."/>
            <person name="Yang H."/>
        </authorList>
    </citation>
    <scope>NUCLEOTIDE SEQUENCE [LARGE SCALE GENOMIC DNA]</scope>
    <source>
        <strain evidence="3 4">CV41</strain>
    </source>
</reference>
<keyword evidence="1" id="KW-0488">Methylation</keyword>